<proteinExistence type="inferred from homology"/>
<dbReference type="InterPro" id="IPR045857">
    <property type="entry name" value="O16G_dom_2"/>
</dbReference>
<evidence type="ECO:0000256" key="7">
    <source>
        <dbReference type="ARBA" id="ARBA00041343"/>
    </source>
</evidence>
<feature type="domain" description="Glycosyl hydrolase family 13 catalytic" evidence="9">
    <location>
        <begin position="57"/>
        <end position="478"/>
    </location>
</feature>
<dbReference type="Gene3D" id="3.20.20.80">
    <property type="entry name" value="Glycosidases"/>
    <property type="match status" value="1"/>
</dbReference>
<evidence type="ECO:0000313" key="10">
    <source>
        <dbReference type="EMBL" id="KAK0753098.1"/>
    </source>
</evidence>
<dbReference type="FunFam" id="3.20.20.80:FF:000064">
    <property type="entry name" value="Oligo-1,6-glucosidase"/>
    <property type="match status" value="1"/>
</dbReference>
<dbReference type="FunFam" id="3.90.400.10:FF:000003">
    <property type="entry name" value="Probable alpha-glucosidase (Maltase)"/>
    <property type="match status" value="1"/>
</dbReference>
<keyword evidence="6" id="KW-0462">Maltose metabolism</keyword>
<dbReference type="Proteomes" id="UP001172155">
    <property type="component" value="Unassembled WGS sequence"/>
</dbReference>
<sequence>MLYVPFPLLQRASSSTPIFHIDLPRTLYFSPPTATMPTTPTTPTPITPWWKDAVVYQIYPASFKDSNGDGLGDIPGIISKIDYLKDLGIDIVWISPMFDSPQVDMGYDISDYEAVYPPYGTVEDMETLIRACHERDMKVILDLVINHTSDQHRWFQESRSSRDNPKRDWYIWKPPRYAEDGTRMPPTNWRSYFSGGTWEWDEPTGEYYLHLFAKEQPDLNWENEDTRNAIYDSAMRFWLDKGVDGFRVDTVNMYSKGVEFLDAPIIDPEFYEQPAWLYYANGPRMHEFLREMNDKVLKHYDAVTVGELPHTPDPKKVLDYVGASDKQLSMVFQFDIVDIGQGVARKYQFQPWKLPLFKGIVAKWQQFIEGTDGWTTAFCENHDQGRSISRFASDAPEYRVLSAKMLAIMMTALTGTLFIYQGQEIGMINVPRTWPISEFRDIESVNFYHSIAAQTNNDAATLDYVMRSLQILGRDNARLPMQWDASAHAGFTDREAGAWMRVHDRYGEINVARQVGDPESTWSFWREMIRLRREHGEVLVHGAFEGFEMENEETFVFAKRGGGKTVVVMLNFTGEEQRVEMPYEGLELRVGNYGDVEGAEKSAVGRARVLRPWEGRLYMMMGGH</sequence>
<dbReference type="GO" id="GO:0004558">
    <property type="term" value="F:alpha-1,4-glucosidase activity"/>
    <property type="evidence" value="ECO:0007669"/>
    <property type="project" value="UniProtKB-EC"/>
</dbReference>
<dbReference type="Pfam" id="PF00128">
    <property type="entry name" value="Alpha-amylase"/>
    <property type="match status" value="1"/>
</dbReference>
<dbReference type="GO" id="GO:0004556">
    <property type="term" value="F:alpha-amylase activity"/>
    <property type="evidence" value="ECO:0007669"/>
    <property type="project" value="TreeGrafter"/>
</dbReference>
<evidence type="ECO:0000256" key="8">
    <source>
        <dbReference type="ARBA" id="ARBA00073730"/>
    </source>
</evidence>
<evidence type="ECO:0000256" key="3">
    <source>
        <dbReference type="ARBA" id="ARBA00012741"/>
    </source>
</evidence>
<comment type="similarity">
    <text evidence="2">Belongs to the glycosyl hydrolase 13 family.</text>
</comment>
<organism evidence="10 11">
    <name type="scientific">Schizothecium vesticola</name>
    <dbReference type="NCBI Taxonomy" id="314040"/>
    <lineage>
        <taxon>Eukaryota</taxon>
        <taxon>Fungi</taxon>
        <taxon>Dikarya</taxon>
        <taxon>Ascomycota</taxon>
        <taxon>Pezizomycotina</taxon>
        <taxon>Sordariomycetes</taxon>
        <taxon>Sordariomycetidae</taxon>
        <taxon>Sordariales</taxon>
        <taxon>Schizotheciaceae</taxon>
        <taxon>Schizothecium</taxon>
    </lineage>
</organism>
<evidence type="ECO:0000259" key="9">
    <source>
        <dbReference type="SMART" id="SM00642"/>
    </source>
</evidence>
<evidence type="ECO:0000313" key="11">
    <source>
        <dbReference type="Proteomes" id="UP001172155"/>
    </source>
</evidence>
<dbReference type="Gene3D" id="3.90.400.10">
    <property type="entry name" value="Oligo-1,6-glucosidase, Domain 2"/>
    <property type="match status" value="1"/>
</dbReference>
<dbReference type="GO" id="GO:0033934">
    <property type="term" value="F:glucan 1,4-alpha-maltotriohydrolase activity"/>
    <property type="evidence" value="ECO:0007669"/>
    <property type="project" value="TreeGrafter"/>
</dbReference>
<dbReference type="InterPro" id="IPR017853">
    <property type="entry name" value="GH"/>
</dbReference>
<accession>A0AA40F8C4</accession>
<keyword evidence="11" id="KW-1185">Reference proteome</keyword>
<dbReference type="PANTHER" id="PTHR10357:SF222">
    <property type="entry name" value="MALTASE MALT (AFU_ORTHOLOGUE AFUA_8G07070)"/>
    <property type="match status" value="1"/>
</dbReference>
<dbReference type="FunFam" id="3.20.20.80:FF:000087">
    <property type="entry name" value="Oligo-1,6-glucosidase IMA1"/>
    <property type="match status" value="1"/>
</dbReference>
<dbReference type="InterPro" id="IPR006047">
    <property type="entry name" value="GH13_cat_dom"/>
</dbReference>
<dbReference type="PANTHER" id="PTHR10357">
    <property type="entry name" value="ALPHA-AMYLASE FAMILY MEMBER"/>
    <property type="match status" value="1"/>
</dbReference>
<dbReference type="GO" id="GO:0004574">
    <property type="term" value="F:oligo-1,6-glucosidase activity"/>
    <property type="evidence" value="ECO:0007669"/>
    <property type="project" value="TreeGrafter"/>
</dbReference>
<dbReference type="InterPro" id="IPR013780">
    <property type="entry name" value="Glyco_hydro_b"/>
</dbReference>
<evidence type="ECO:0000256" key="5">
    <source>
        <dbReference type="ARBA" id="ARBA00023295"/>
    </source>
</evidence>
<dbReference type="EMBL" id="JAUKUD010000001">
    <property type="protein sequence ID" value="KAK0753098.1"/>
    <property type="molecule type" value="Genomic_DNA"/>
</dbReference>
<keyword evidence="4" id="KW-0378">Hydrolase</keyword>
<dbReference type="GO" id="GO:0004575">
    <property type="term" value="F:sucrose alpha-glucosidase activity"/>
    <property type="evidence" value="ECO:0007669"/>
    <property type="project" value="TreeGrafter"/>
</dbReference>
<comment type="catalytic activity">
    <reaction evidence="1">
        <text>Hydrolysis of terminal, non-reducing (1-&gt;4)-linked alpha-D-glucose residues with release of alpha-D-glucose.</text>
        <dbReference type="EC" id="3.2.1.20"/>
    </reaction>
</comment>
<keyword evidence="5" id="KW-0326">Glycosidase</keyword>
<comment type="caution">
    <text evidence="10">The sequence shown here is derived from an EMBL/GenBank/DDBJ whole genome shotgun (WGS) entry which is preliminary data.</text>
</comment>
<evidence type="ECO:0000256" key="4">
    <source>
        <dbReference type="ARBA" id="ARBA00022801"/>
    </source>
</evidence>
<gene>
    <name evidence="10" type="ORF">B0T18DRAFT_395986</name>
</gene>
<dbReference type="GO" id="GO:0000025">
    <property type="term" value="P:maltose catabolic process"/>
    <property type="evidence" value="ECO:0007669"/>
    <property type="project" value="TreeGrafter"/>
</dbReference>
<reference evidence="10" key="1">
    <citation type="submission" date="2023-06" db="EMBL/GenBank/DDBJ databases">
        <title>Genome-scale phylogeny and comparative genomics of the fungal order Sordariales.</title>
        <authorList>
            <consortium name="Lawrence Berkeley National Laboratory"/>
            <person name="Hensen N."/>
            <person name="Bonometti L."/>
            <person name="Westerberg I."/>
            <person name="Brannstrom I.O."/>
            <person name="Guillou S."/>
            <person name="Cros-Aarteil S."/>
            <person name="Calhoun S."/>
            <person name="Haridas S."/>
            <person name="Kuo A."/>
            <person name="Mondo S."/>
            <person name="Pangilinan J."/>
            <person name="Riley R."/>
            <person name="LaButti K."/>
            <person name="Andreopoulos B."/>
            <person name="Lipzen A."/>
            <person name="Chen C."/>
            <person name="Yanf M."/>
            <person name="Daum C."/>
            <person name="Ng V."/>
            <person name="Clum A."/>
            <person name="Steindorff A."/>
            <person name="Ohm R."/>
            <person name="Martin F."/>
            <person name="Silar P."/>
            <person name="Natvig D."/>
            <person name="Lalanne C."/>
            <person name="Gautier V."/>
            <person name="Ament-velasquez S.L."/>
            <person name="Kruys A."/>
            <person name="Hutchinson M.I."/>
            <person name="Powell A.J."/>
            <person name="Barry K."/>
            <person name="Miller A.N."/>
            <person name="Grigoriev I.V."/>
            <person name="Debuchy R."/>
            <person name="Gladieux P."/>
            <person name="Thoren M.H."/>
            <person name="Johannesson H."/>
        </authorList>
    </citation>
    <scope>NUCLEOTIDE SEQUENCE</scope>
    <source>
        <strain evidence="10">SMH3187-1</strain>
    </source>
</reference>
<dbReference type="GO" id="GO:0005987">
    <property type="term" value="P:sucrose catabolic process"/>
    <property type="evidence" value="ECO:0007669"/>
    <property type="project" value="TreeGrafter"/>
</dbReference>
<evidence type="ECO:0000256" key="1">
    <source>
        <dbReference type="ARBA" id="ARBA00001657"/>
    </source>
</evidence>
<dbReference type="Gene3D" id="2.60.40.1180">
    <property type="entry name" value="Golgi alpha-mannosidase II"/>
    <property type="match status" value="1"/>
</dbReference>
<name>A0AA40F8C4_9PEZI</name>
<dbReference type="SMART" id="SM00642">
    <property type="entry name" value="Aamy"/>
    <property type="match status" value="1"/>
</dbReference>
<dbReference type="AlphaFoldDB" id="A0AA40F8C4"/>
<evidence type="ECO:0000256" key="2">
    <source>
        <dbReference type="ARBA" id="ARBA00008061"/>
    </source>
</evidence>
<dbReference type="CDD" id="cd11333">
    <property type="entry name" value="AmyAc_SI_OligoGlu_DGase"/>
    <property type="match status" value="1"/>
</dbReference>
<dbReference type="EC" id="3.2.1.20" evidence="3"/>
<protein>
    <recommendedName>
        <fullName evidence="8">Alpha-glucosidase</fullName>
        <ecNumber evidence="3">3.2.1.20</ecNumber>
    </recommendedName>
    <alternativeName>
        <fullName evidence="7">Maltase</fullName>
    </alternativeName>
</protein>
<evidence type="ECO:0000256" key="6">
    <source>
        <dbReference type="ARBA" id="ARBA00026248"/>
    </source>
</evidence>
<dbReference type="SUPFAM" id="SSF51011">
    <property type="entry name" value="Glycosyl hydrolase domain"/>
    <property type="match status" value="1"/>
</dbReference>
<dbReference type="SUPFAM" id="SSF51445">
    <property type="entry name" value="(Trans)glycosidases"/>
    <property type="match status" value="1"/>
</dbReference>